<keyword evidence="1" id="KW-0808">Transferase</keyword>
<name>A0A317CXT0_9ACTN</name>
<dbReference type="GO" id="GO:0008168">
    <property type="term" value="F:methyltransferase activity"/>
    <property type="evidence" value="ECO:0007669"/>
    <property type="project" value="UniProtKB-KW"/>
</dbReference>
<comment type="caution">
    <text evidence="1">The sequence shown here is derived from an EMBL/GenBank/DDBJ whole genome shotgun (WGS) entry which is preliminary data.</text>
</comment>
<dbReference type="GO" id="GO:0032259">
    <property type="term" value="P:methylation"/>
    <property type="evidence" value="ECO:0007669"/>
    <property type="project" value="UniProtKB-KW"/>
</dbReference>
<dbReference type="EMBL" id="QGKR01000226">
    <property type="protein sequence ID" value="PWR07247.1"/>
    <property type="molecule type" value="Genomic_DNA"/>
</dbReference>
<evidence type="ECO:0000313" key="2">
    <source>
        <dbReference type="Proteomes" id="UP000245410"/>
    </source>
</evidence>
<protein>
    <submittedName>
        <fullName evidence="1">SAM-dependent methyltransferase</fullName>
    </submittedName>
</protein>
<proteinExistence type="predicted"/>
<dbReference type="Gene3D" id="3.40.50.150">
    <property type="entry name" value="Vaccinia Virus protein VP39"/>
    <property type="match status" value="1"/>
</dbReference>
<dbReference type="AlphaFoldDB" id="A0A317CXT0"/>
<sequence length="215" mass="23504">MASVTATTDWHDWHLPYDDDTSPLSRRLRLIQRHINDWLDQRPDSSLRVVRVCAGQGHDLIGALAPRSDADRVRAELIEYDPRNVAAARMAISAARLDGITATQADAGDFAPYRTAVPADLVVLAGVLGNISDADARATIDALPRLCASDATVIWTRTRRHPDLTPAIRGWFATAGFTEEAFHAPSDMLFSVGVHSFHGQPQQAPPNGRIFTFTA</sequence>
<keyword evidence="1" id="KW-0489">Methyltransferase</keyword>
<dbReference type="SUPFAM" id="SSF53335">
    <property type="entry name" value="S-adenosyl-L-methionine-dependent methyltransferases"/>
    <property type="match status" value="1"/>
</dbReference>
<reference evidence="1 2" key="1">
    <citation type="submission" date="2018-05" db="EMBL/GenBank/DDBJ databases">
        <title>Micromonospora atacamensis sp. nov., a novel actinobacteria isolated from high altitude Atacama Desert soil.</title>
        <authorList>
            <person name="Carro L."/>
            <person name="Golinska P."/>
            <person name="Klenk H.-P."/>
            <person name="Goodfellow M."/>
        </authorList>
    </citation>
    <scope>NUCLEOTIDE SEQUENCE [LARGE SCALE GENOMIC DNA]</scope>
    <source>
        <strain evidence="1 2">5R2A7</strain>
    </source>
</reference>
<dbReference type="OrthoDB" id="8163513at2"/>
<keyword evidence="2" id="KW-1185">Reference proteome</keyword>
<organism evidence="1 2">
    <name type="scientific">Micromonospora acroterricola</name>
    <dbReference type="NCBI Taxonomy" id="2202421"/>
    <lineage>
        <taxon>Bacteria</taxon>
        <taxon>Bacillati</taxon>
        <taxon>Actinomycetota</taxon>
        <taxon>Actinomycetes</taxon>
        <taxon>Micromonosporales</taxon>
        <taxon>Micromonosporaceae</taxon>
        <taxon>Micromonospora</taxon>
    </lineage>
</organism>
<evidence type="ECO:0000313" key="1">
    <source>
        <dbReference type="EMBL" id="PWR07247.1"/>
    </source>
</evidence>
<accession>A0A317CXT0</accession>
<dbReference type="Proteomes" id="UP000245410">
    <property type="component" value="Unassembled WGS sequence"/>
</dbReference>
<dbReference type="InterPro" id="IPR029063">
    <property type="entry name" value="SAM-dependent_MTases_sf"/>
</dbReference>
<gene>
    <name evidence="1" type="ORF">DKT68_19410</name>
</gene>